<dbReference type="AlphaFoldDB" id="A0A378JRK8"/>
<evidence type="ECO:0000313" key="4">
    <source>
        <dbReference type="Proteomes" id="UP000054985"/>
    </source>
</evidence>
<dbReference type="Proteomes" id="UP000054985">
    <property type="component" value="Unassembled WGS sequence"/>
</dbReference>
<evidence type="ECO:0000256" key="1">
    <source>
        <dbReference type="ARBA" id="ARBA00022729"/>
    </source>
</evidence>
<proteinExistence type="predicted"/>
<dbReference type="InterPro" id="IPR022565">
    <property type="entry name" value="DUF2608"/>
</dbReference>
<keyword evidence="4" id="KW-1185">Reference proteome</keyword>
<dbReference type="InterPro" id="IPR036412">
    <property type="entry name" value="HAD-like_sf"/>
</dbReference>
<dbReference type="STRING" id="39962.Lmor_1160"/>
<keyword evidence="1" id="KW-0732">Signal</keyword>
<reference evidence="2 4" key="1">
    <citation type="submission" date="2015-11" db="EMBL/GenBank/DDBJ databases">
        <title>Genomic analysis of 38 Legionella species identifies large and diverse effector repertoires.</title>
        <authorList>
            <person name="Burstein D."/>
            <person name="Amaro F."/>
            <person name="Zusman T."/>
            <person name="Lifshitz Z."/>
            <person name="Cohen O."/>
            <person name="Gilbert J.A."/>
            <person name="Pupko T."/>
            <person name="Shuman H.A."/>
            <person name="Segal G."/>
        </authorList>
    </citation>
    <scope>NUCLEOTIDE SEQUENCE [LARGE SCALE GENOMIC DNA]</scope>
    <source>
        <strain evidence="2 4">ATCC 43877</strain>
    </source>
</reference>
<dbReference type="Pfam" id="PF11019">
    <property type="entry name" value="DUF2608"/>
    <property type="match status" value="1"/>
</dbReference>
<protein>
    <submittedName>
        <fullName evidence="3">Protein of uncharacterized function (DUF2608)</fullName>
    </submittedName>
</protein>
<dbReference type="RefSeq" id="WP_028385456.1">
    <property type="nucleotide sequence ID" value="NZ_CAAAJG010000004.1"/>
</dbReference>
<evidence type="ECO:0000313" key="5">
    <source>
        <dbReference type="Proteomes" id="UP000254040"/>
    </source>
</evidence>
<dbReference type="EMBL" id="LNYN01000019">
    <property type="protein sequence ID" value="KTD34627.1"/>
    <property type="molecule type" value="Genomic_DNA"/>
</dbReference>
<organism evidence="3 5">
    <name type="scientific">Legionella moravica</name>
    <dbReference type="NCBI Taxonomy" id="39962"/>
    <lineage>
        <taxon>Bacteria</taxon>
        <taxon>Pseudomonadati</taxon>
        <taxon>Pseudomonadota</taxon>
        <taxon>Gammaproteobacteria</taxon>
        <taxon>Legionellales</taxon>
        <taxon>Legionellaceae</taxon>
        <taxon>Legionella</taxon>
    </lineage>
</organism>
<evidence type="ECO:0000313" key="2">
    <source>
        <dbReference type="EMBL" id="KTD34627.1"/>
    </source>
</evidence>
<dbReference type="SUPFAM" id="SSF56784">
    <property type="entry name" value="HAD-like"/>
    <property type="match status" value="1"/>
</dbReference>
<evidence type="ECO:0000313" key="3">
    <source>
        <dbReference type="EMBL" id="STX61233.1"/>
    </source>
</evidence>
<accession>A0A378JRK8</accession>
<reference evidence="3 5" key="2">
    <citation type="submission" date="2018-06" db="EMBL/GenBank/DDBJ databases">
        <authorList>
            <consortium name="Pathogen Informatics"/>
            <person name="Doyle S."/>
        </authorList>
    </citation>
    <scope>NUCLEOTIDE SEQUENCE [LARGE SCALE GENOMIC DNA]</scope>
    <source>
        <strain evidence="3 5">NCTC12239</strain>
    </source>
</reference>
<gene>
    <name evidence="2" type="ORF">Lmor_1160</name>
    <name evidence="3" type="ORF">NCTC12239_00138</name>
</gene>
<name>A0A378JRK8_9GAMM</name>
<dbReference type="Proteomes" id="UP000254040">
    <property type="component" value="Unassembled WGS sequence"/>
</dbReference>
<dbReference type="EMBL" id="UGOG01000001">
    <property type="protein sequence ID" value="STX61233.1"/>
    <property type="molecule type" value="Genomic_DNA"/>
</dbReference>
<sequence>MYSSKFFQMFEGASSTPAIRNELLQHSDIEHILSHAQSGSLVVLDIDDTIGRVPQAIGLDSWFRLRLQQHAADGHTPSQALLLTIEIYNLAQLASTEMVPVDKSKNVADIIEQLKKNQVTVIGLTARNHILTDKTLSLLDSLGVSFSSGVLNDATFTLNDKLVEIKNGVIFANGNDKGHCFEYVVSQGYLLRDIGSFHSIDFVDDSERNCHAVHAAFERMNITMSRVWHYPYAELHLTFTAVDQKRADIQELHLLEKQVLLTDEEADQLLSAPCSSF</sequence>